<sequence>MGGEWTFLIKPKAGLSAAQWQSELRRVRKKFASVIGLEAGTTTFFADADHPESMNDNVFARFTYEGECHHGESGMWCLPWDPWQKVPKGHIHARCAPYNFARYSYEIQRHLENAFPESILIEWGDGIDGYNGSLLRSRGWRYHYAKYFPEIPRPLPRIDISDLLLDVRSQLGLQLFSAIVHEDEDMVFRLIAEEQLDINFIAPYGPEQANENGKRHFVRRVSAVRLAVEQLVNSPYKVDHPEVLVQLRILQMILFRDPKLEFPKFRSSWQDETEDLARHVLFDVVGYGDTLLDGPSFTPLQSGLAEVRIRMTLLHRLLPALKQRGLLQAALVKLERTELEWLIDKKPGWQLVKILQVFQGQDEIRSESLVSS</sequence>
<evidence type="ECO:0000313" key="1">
    <source>
        <dbReference type="EMBL" id="CAK8986175.1"/>
    </source>
</evidence>
<keyword evidence="2" id="KW-1185">Reference proteome</keyword>
<gene>
    <name evidence="1" type="ORF">CCMP2556_LOCUS422</name>
</gene>
<proteinExistence type="predicted"/>
<organism evidence="1 2">
    <name type="scientific">Durusdinium trenchii</name>
    <dbReference type="NCBI Taxonomy" id="1381693"/>
    <lineage>
        <taxon>Eukaryota</taxon>
        <taxon>Sar</taxon>
        <taxon>Alveolata</taxon>
        <taxon>Dinophyceae</taxon>
        <taxon>Suessiales</taxon>
        <taxon>Symbiodiniaceae</taxon>
        <taxon>Durusdinium</taxon>
    </lineage>
</organism>
<dbReference type="Proteomes" id="UP001642484">
    <property type="component" value="Unassembled WGS sequence"/>
</dbReference>
<reference evidence="1 2" key="1">
    <citation type="submission" date="2024-02" db="EMBL/GenBank/DDBJ databases">
        <authorList>
            <person name="Chen Y."/>
            <person name="Shah S."/>
            <person name="Dougan E. K."/>
            <person name="Thang M."/>
            <person name="Chan C."/>
        </authorList>
    </citation>
    <scope>NUCLEOTIDE SEQUENCE [LARGE SCALE GENOMIC DNA]</scope>
</reference>
<evidence type="ECO:0000313" key="2">
    <source>
        <dbReference type="Proteomes" id="UP001642484"/>
    </source>
</evidence>
<accession>A0ABP0H7Z2</accession>
<protein>
    <submittedName>
        <fullName evidence="1">Uncharacterized protein</fullName>
    </submittedName>
</protein>
<dbReference type="EMBL" id="CAXAMN010000070">
    <property type="protein sequence ID" value="CAK8986175.1"/>
    <property type="molecule type" value="Genomic_DNA"/>
</dbReference>
<name>A0ABP0H7Z2_9DINO</name>
<comment type="caution">
    <text evidence="1">The sequence shown here is derived from an EMBL/GenBank/DDBJ whole genome shotgun (WGS) entry which is preliminary data.</text>
</comment>